<comment type="caution">
    <text evidence="1">The sequence shown here is derived from an EMBL/GenBank/DDBJ whole genome shotgun (WGS) entry which is preliminary data.</text>
</comment>
<evidence type="ECO:0000313" key="1">
    <source>
        <dbReference type="EMBL" id="KAA8915537.1"/>
    </source>
</evidence>
<keyword evidence="2" id="KW-1185">Reference proteome</keyword>
<dbReference type="AlphaFoldDB" id="A0A642V704"/>
<accession>A0A642V704</accession>
<dbReference type="EMBL" id="SWFS01000157">
    <property type="protein sequence ID" value="KAA8915537.1"/>
    <property type="molecule type" value="Genomic_DNA"/>
</dbReference>
<protein>
    <submittedName>
        <fullName evidence="1">Uncharacterized protein</fullName>
    </submittedName>
</protein>
<gene>
    <name evidence="1" type="ORF">TRICI_002276</name>
</gene>
<organism evidence="1 2">
    <name type="scientific">Trichomonascus ciferrii</name>
    <dbReference type="NCBI Taxonomy" id="44093"/>
    <lineage>
        <taxon>Eukaryota</taxon>
        <taxon>Fungi</taxon>
        <taxon>Dikarya</taxon>
        <taxon>Ascomycota</taxon>
        <taxon>Saccharomycotina</taxon>
        <taxon>Dipodascomycetes</taxon>
        <taxon>Dipodascales</taxon>
        <taxon>Trichomonascaceae</taxon>
        <taxon>Trichomonascus</taxon>
        <taxon>Trichomonascus ciferrii complex</taxon>
    </lineage>
</organism>
<dbReference type="Proteomes" id="UP000761534">
    <property type="component" value="Unassembled WGS sequence"/>
</dbReference>
<evidence type="ECO:0000313" key="2">
    <source>
        <dbReference type="Proteomes" id="UP000761534"/>
    </source>
</evidence>
<name>A0A642V704_9ASCO</name>
<dbReference type="VEuPathDB" id="FungiDB:TRICI_002276"/>
<reference evidence="1" key="1">
    <citation type="journal article" date="2019" name="G3 (Bethesda)">
        <title>Genome Assemblies of Two Rare Opportunistic Yeast Pathogens: Diutina rugosa (syn. Candida rugosa) and Trichomonascus ciferrii (syn. Candida ciferrii).</title>
        <authorList>
            <person name="Mixao V."/>
            <person name="Saus E."/>
            <person name="Hansen A.P."/>
            <person name="Lass-Florl C."/>
            <person name="Gabaldon T."/>
        </authorList>
    </citation>
    <scope>NUCLEOTIDE SEQUENCE</scope>
    <source>
        <strain evidence="1">CBS 4856</strain>
    </source>
</reference>
<sequence>MIAAFLRDDDWIVGCDGVQHLAPHWKRQGSVLHADPHTLFVNDDESYYSIEGDRAYNRVYMDLPHDPESRVMDIAAELSHIQFATCKNTVRYLIVNGLDRSTINETRDSLGFENALLTFDANIQRGCYKVMDSYQQAMIAVISWYLDETFNRHHIYPTSKRLTNQLYEIKSKGLCKAPATSFSPIGTSCNRIVIEPGCSLMGSDAFNDISWWIQNTDSTNLCITLDLTTFDGQLAFKLCTYTRTNNTPTFQQGVCILQDKTIKINSQGKQPLNWRNPEISIPHNLVCQNKTCSRTDPFVLNESDFLSIWSLFSQSINDQL</sequence>
<proteinExistence type="predicted"/>